<accession>A0A506PFG1</accession>
<dbReference type="AlphaFoldDB" id="A0A506PFG1"/>
<dbReference type="CDD" id="cd07341">
    <property type="entry name" value="M56_BlaR1_MecR1_like"/>
    <property type="match status" value="1"/>
</dbReference>
<protein>
    <submittedName>
        <fullName evidence="4">M56 family metallopeptidase</fullName>
    </submittedName>
</protein>
<organism evidence="4 5">
    <name type="scientific">Paucihalobacter ruber</name>
    <dbReference type="NCBI Taxonomy" id="2567861"/>
    <lineage>
        <taxon>Bacteria</taxon>
        <taxon>Pseudomonadati</taxon>
        <taxon>Bacteroidota</taxon>
        <taxon>Flavobacteriia</taxon>
        <taxon>Flavobacteriales</taxon>
        <taxon>Flavobacteriaceae</taxon>
        <taxon>Paucihalobacter</taxon>
    </lineage>
</organism>
<dbReference type="EMBL" id="VHIQ01000007">
    <property type="protein sequence ID" value="TPV31817.1"/>
    <property type="molecule type" value="Genomic_DNA"/>
</dbReference>
<feature type="transmembrane region" description="Helical" evidence="2">
    <location>
        <begin position="34"/>
        <end position="55"/>
    </location>
</feature>
<evidence type="ECO:0000259" key="3">
    <source>
        <dbReference type="Pfam" id="PF05569"/>
    </source>
</evidence>
<dbReference type="Pfam" id="PF05569">
    <property type="entry name" value="Peptidase_M56"/>
    <property type="match status" value="1"/>
</dbReference>
<keyword evidence="2" id="KW-0472">Membrane</keyword>
<comment type="caution">
    <text evidence="4">The sequence shown here is derived from an EMBL/GenBank/DDBJ whole genome shotgun (WGS) entry which is preliminary data.</text>
</comment>
<feature type="region of interest" description="Disordered" evidence="1">
    <location>
        <begin position="596"/>
        <end position="638"/>
    </location>
</feature>
<name>A0A506PFG1_9FLAO</name>
<evidence type="ECO:0000256" key="2">
    <source>
        <dbReference type="SAM" id="Phobius"/>
    </source>
</evidence>
<dbReference type="OrthoDB" id="1522859at2"/>
<keyword evidence="2" id="KW-1133">Transmembrane helix</keyword>
<evidence type="ECO:0000256" key="1">
    <source>
        <dbReference type="SAM" id="MobiDB-lite"/>
    </source>
</evidence>
<sequence length="725" mass="84570">MEIHLLKFTAALAILWLFYKLFLENDNRHQFKRFYLLASIFFALIVPFITITEYIEATTQSVSLSSNLEFTTVIEQNVQPPEVDYLPIILWSVYGIGVLFFGVKFIVNLFSVFNKIRTSEKYYDQSFIYVLIDKLKIPHSFFSYIFLNKDLYKSAQIPKEVLIHEQTHAQQKHSIDILIMELLQIVFWFHPLIYIMKHSIKLNHEFLADEAVIRQGIEASIYQQLLLAFSSNASKNLPTEIGITSSINYSSIKKRFTVMKTQTSKTRIWISTILLLPIIAILFYNFSSTEYVLKESPENIETLQEDKILNVVVNSEDEILINGKVESFENLEKLLSQFPKENYTVNLTKEKLASNNVFSKVMALFTSYNILIDQVSTQDISKEKQSFQRINEGVSQSLMDEYNLWIKEFKQYSVIKVSHYERIVSIYNLMSDKQRSSVEKYPETPQINRTNQKMNKPSTAQFEAWKNKDTYALWLDGTPIKNSELNNYSIEDIVHFIESKVYRNARSVKYPQPFQTSLYTKEGFAQAYEEAPVKEYNRLADKYSKDILTFLKGSRSDNTELLIQFEQLNRMYDNFAPNLIKEFNILAVPPVPAKFSSKTNFPPPPKPENPPIAKNPTIQDDSKNQMKMDDGENDSNNSRIKTMSFTFSSLKNAKKIDWNLKQAFKDNFAKLNHQDSIKAVLKIEKKVMIDNKRIKDYKTEFTGTFGEVDMMYVKIKQHINELKQE</sequence>
<reference evidence="4 5" key="1">
    <citation type="submission" date="2019-06" db="EMBL/GenBank/DDBJ databases">
        <title>Flavobacteriaceae Paucihalobacterium erythroidium CWB-1, complete genome.</title>
        <authorList>
            <person name="Wu S."/>
        </authorList>
    </citation>
    <scope>NUCLEOTIDE SEQUENCE [LARGE SCALE GENOMIC DNA]</scope>
    <source>
        <strain evidence="4 5">CWB-1</strain>
    </source>
</reference>
<dbReference type="Proteomes" id="UP000317332">
    <property type="component" value="Unassembled WGS sequence"/>
</dbReference>
<feature type="transmembrane region" description="Helical" evidence="2">
    <location>
        <begin position="6"/>
        <end position="22"/>
    </location>
</feature>
<dbReference type="PANTHER" id="PTHR34978:SF3">
    <property type="entry name" value="SLR0241 PROTEIN"/>
    <property type="match status" value="1"/>
</dbReference>
<evidence type="ECO:0000313" key="5">
    <source>
        <dbReference type="Proteomes" id="UP000317332"/>
    </source>
</evidence>
<feature type="compositionally biased region" description="Basic and acidic residues" evidence="1">
    <location>
        <begin position="620"/>
        <end position="630"/>
    </location>
</feature>
<proteinExistence type="predicted"/>
<keyword evidence="2" id="KW-0812">Transmembrane</keyword>
<dbReference type="InterPro" id="IPR052173">
    <property type="entry name" value="Beta-lactam_resp_regulator"/>
</dbReference>
<feature type="compositionally biased region" description="Pro residues" evidence="1">
    <location>
        <begin position="601"/>
        <end position="610"/>
    </location>
</feature>
<dbReference type="InterPro" id="IPR008756">
    <property type="entry name" value="Peptidase_M56"/>
</dbReference>
<feature type="transmembrane region" description="Helical" evidence="2">
    <location>
        <begin position="268"/>
        <end position="286"/>
    </location>
</feature>
<dbReference type="RefSeq" id="WP_140991056.1">
    <property type="nucleotide sequence ID" value="NZ_VHIQ01000007.1"/>
</dbReference>
<evidence type="ECO:0000313" key="4">
    <source>
        <dbReference type="EMBL" id="TPV31817.1"/>
    </source>
</evidence>
<gene>
    <name evidence="4" type="ORF">FJ651_13410</name>
</gene>
<dbReference type="PANTHER" id="PTHR34978">
    <property type="entry name" value="POSSIBLE SENSOR-TRANSDUCER PROTEIN BLAR"/>
    <property type="match status" value="1"/>
</dbReference>
<keyword evidence="5" id="KW-1185">Reference proteome</keyword>
<feature type="domain" description="Peptidase M56" evidence="3">
    <location>
        <begin position="160"/>
        <end position="257"/>
    </location>
</feature>
<feature type="transmembrane region" description="Helical" evidence="2">
    <location>
        <begin position="88"/>
        <end position="113"/>
    </location>
</feature>